<evidence type="ECO:0000259" key="2">
    <source>
        <dbReference type="Pfam" id="PF12945"/>
    </source>
</evidence>
<sequence length="217" mass="24895">MFPKINEVLFIQIDTGDEAASRIVYKSRIAEMDEQSLYIEVPIEEGSGRLKKLFLGDELSLYFVTEGGVKNYFNSYVLGFHEDVIRQIRIRRPEEESISRIQRRSFLRVQADLEVAVTTESGKQFVTRTEDVGGGGVSLYAESHHGIADGETLDCWLLAAYKNGAIEHIPFSGEVVRIKEISGSRSLVMVKLSRISDMERQKLIRYCFERQFDFRNR</sequence>
<evidence type="ECO:0000313" key="4">
    <source>
        <dbReference type="Proteomes" id="UP000300879"/>
    </source>
</evidence>
<reference evidence="3 4" key="1">
    <citation type="submission" date="2019-05" db="EMBL/GenBank/DDBJ databases">
        <authorList>
            <person name="Chen C."/>
        </authorList>
    </citation>
    <scope>NUCLEOTIDE SEQUENCE [LARGE SCALE GENOMIC DNA]</scope>
    <source>
        <strain evidence="3 4">HB172198</strain>
    </source>
</reference>
<dbReference type="InterPro" id="IPR009926">
    <property type="entry name" value="T3SS_YcgR_PilZN"/>
</dbReference>
<dbReference type="OrthoDB" id="1951449at2"/>
<gene>
    <name evidence="3" type="ORF">E6C60_1826</name>
</gene>
<dbReference type="Pfam" id="PF12945">
    <property type="entry name" value="PilZNR"/>
    <property type="match status" value="1"/>
</dbReference>
<dbReference type="Gene3D" id="2.40.10.220">
    <property type="entry name" value="predicted glycosyltransferase like domains"/>
    <property type="match status" value="1"/>
</dbReference>
<dbReference type="AlphaFoldDB" id="A0A4P8XM17"/>
<dbReference type="KEGG" id="palo:E6C60_1826"/>
<dbReference type="Proteomes" id="UP000300879">
    <property type="component" value="Chromosome"/>
</dbReference>
<feature type="domain" description="PilZ" evidence="1">
    <location>
        <begin position="102"/>
        <end position="209"/>
    </location>
</feature>
<dbReference type="GO" id="GO:0035438">
    <property type="term" value="F:cyclic-di-GMP binding"/>
    <property type="evidence" value="ECO:0007669"/>
    <property type="project" value="InterPro"/>
</dbReference>
<dbReference type="EMBL" id="CP040396">
    <property type="protein sequence ID" value="QCT02541.1"/>
    <property type="molecule type" value="Genomic_DNA"/>
</dbReference>
<evidence type="ECO:0000313" key="3">
    <source>
        <dbReference type="EMBL" id="QCT02541.1"/>
    </source>
</evidence>
<proteinExistence type="predicted"/>
<keyword evidence="4" id="KW-1185">Reference proteome</keyword>
<evidence type="ECO:0000259" key="1">
    <source>
        <dbReference type="Pfam" id="PF07238"/>
    </source>
</evidence>
<dbReference type="InterPro" id="IPR009875">
    <property type="entry name" value="PilZ_domain"/>
</dbReference>
<dbReference type="RefSeq" id="WP_138225550.1">
    <property type="nucleotide sequence ID" value="NZ_CP040396.1"/>
</dbReference>
<feature type="domain" description="Type III secretion system flagellar brake protein YcgR PilZN" evidence="2">
    <location>
        <begin position="4"/>
        <end position="93"/>
    </location>
</feature>
<dbReference type="Pfam" id="PF07238">
    <property type="entry name" value="PilZ"/>
    <property type="match status" value="1"/>
</dbReference>
<organism evidence="3 4">
    <name type="scientific">Paenibacillus algicola</name>
    <dbReference type="NCBI Taxonomy" id="2565926"/>
    <lineage>
        <taxon>Bacteria</taxon>
        <taxon>Bacillati</taxon>
        <taxon>Bacillota</taxon>
        <taxon>Bacilli</taxon>
        <taxon>Bacillales</taxon>
        <taxon>Paenibacillaceae</taxon>
        <taxon>Paenibacillus</taxon>
    </lineage>
</organism>
<name>A0A4P8XM17_9BACL</name>
<protein>
    <submittedName>
        <fullName evidence="3">Type IV pilus assembly PilZ</fullName>
    </submittedName>
</protein>
<accession>A0A4P8XM17</accession>